<proteinExistence type="predicted"/>
<dbReference type="InterPro" id="IPR036866">
    <property type="entry name" value="RibonucZ/Hydroxyglut_hydro"/>
</dbReference>
<evidence type="ECO:0000256" key="1">
    <source>
        <dbReference type="ARBA" id="ARBA00001947"/>
    </source>
</evidence>
<dbReference type="Pfam" id="PF00753">
    <property type="entry name" value="Lactamase_B"/>
    <property type="match status" value="1"/>
</dbReference>
<evidence type="ECO:0000313" key="6">
    <source>
        <dbReference type="EMBL" id="TCO74574.1"/>
    </source>
</evidence>
<name>A0A4R2KMB9_9FIRM</name>
<dbReference type="Proteomes" id="UP000294919">
    <property type="component" value="Unassembled WGS sequence"/>
</dbReference>
<dbReference type="Gene3D" id="3.60.15.10">
    <property type="entry name" value="Ribonuclease Z/Hydroxyacylglutathione hydrolase-like"/>
    <property type="match status" value="1"/>
</dbReference>
<evidence type="ECO:0000256" key="4">
    <source>
        <dbReference type="ARBA" id="ARBA00022833"/>
    </source>
</evidence>
<keyword evidence="3 6" id="KW-0378">Hydrolase</keyword>
<evidence type="ECO:0000256" key="3">
    <source>
        <dbReference type="ARBA" id="ARBA00022801"/>
    </source>
</evidence>
<dbReference type="PANTHER" id="PTHR46233">
    <property type="entry name" value="HYDROXYACYLGLUTATHIONE HYDROLASE GLOC"/>
    <property type="match status" value="1"/>
</dbReference>
<comment type="cofactor">
    <cofactor evidence="1">
        <name>Zn(2+)</name>
        <dbReference type="ChEBI" id="CHEBI:29105"/>
    </cofactor>
</comment>
<gene>
    <name evidence="6" type="ORF">EV214_11252</name>
</gene>
<dbReference type="GO" id="GO:0046872">
    <property type="term" value="F:metal ion binding"/>
    <property type="evidence" value="ECO:0007669"/>
    <property type="project" value="UniProtKB-KW"/>
</dbReference>
<reference evidence="6 7" key="1">
    <citation type="submission" date="2019-03" db="EMBL/GenBank/DDBJ databases">
        <title>Genomic Encyclopedia of Type Strains, Phase IV (KMG-IV): sequencing the most valuable type-strain genomes for metagenomic binning, comparative biology and taxonomic classification.</title>
        <authorList>
            <person name="Goeker M."/>
        </authorList>
    </citation>
    <scope>NUCLEOTIDE SEQUENCE [LARGE SCALE GENOMIC DNA]</scope>
    <source>
        <strain evidence="6 7">DSM 102940</strain>
    </source>
</reference>
<dbReference type="CDD" id="cd06262">
    <property type="entry name" value="metallo-hydrolase-like_MBL-fold"/>
    <property type="match status" value="1"/>
</dbReference>
<evidence type="ECO:0000256" key="2">
    <source>
        <dbReference type="ARBA" id="ARBA00022723"/>
    </source>
</evidence>
<keyword evidence="2" id="KW-0479">Metal-binding</keyword>
<dbReference type="SUPFAM" id="SSF56281">
    <property type="entry name" value="Metallo-hydrolase/oxidoreductase"/>
    <property type="match status" value="1"/>
</dbReference>
<dbReference type="RefSeq" id="WP_132245291.1">
    <property type="nucleotide sequence ID" value="NZ_SLWV01000012.1"/>
</dbReference>
<evidence type="ECO:0000259" key="5">
    <source>
        <dbReference type="SMART" id="SM00849"/>
    </source>
</evidence>
<comment type="caution">
    <text evidence="6">The sequence shown here is derived from an EMBL/GenBank/DDBJ whole genome shotgun (WGS) entry which is preliminary data.</text>
</comment>
<dbReference type="OrthoDB" id="9802248at2"/>
<evidence type="ECO:0000313" key="7">
    <source>
        <dbReference type="Proteomes" id="UP000294919"/>
    </source>
</evidence>
<dbReference type="EMBL" id="SLWV01000012">
    <property type="protein sequence ID" value="TCO74574.1"/>
    <property type="molecule type" value="Genomic_DNA"/>
</dbReference>
<feature type="domain" description="Metallo-beta-lactamase" evidence="5">
    <location>
        <begin position="12"/>
        <end position="191"/>
    </location>
</feature>
<sequence>MKLKRFIVGMIETNAYILYDENSLEAFIIDPGDEPKTFIQYIDKKYLKPIGIILTHYHYDHIGATLSLKKKYNMPIYIHKKDVAGLKNPSINHSISSCREAISITPDRSLIDGDTIEASWIVLEVIHTPGHTPGGICLKVRNEHIIFTGDTIFNIDLGRTDLEGGNENAMKNAIRNKISKWDDCMTIYPGHGDAASMEYVRKKNIEFLDIMGKR</sequence>
<organism evidence="6 7">
    <name type="scientific">Marinisporobacter balticus</name>
    <dbReference type="NCBI Taxonomy" id="2018667"/>
    <lineage>
        <taxon>Bacteria</taxon>
        <taxon>Bacillati</taxon>
        <taxon>Bacillota</taxon>
        <taxon>Clostridia</taxon>
        <taxon>Peptostreptococcales</taxon>
        <taxon>Thermotaleaceae</taxon>
        <taxon>Marinisporobacter</taxon>
    </lineage>
</organism>
<dbReference type="SMART" id="SM00849">
    <property type="entry name" value="Lactamase_B"/>
    <property type="match status" value="1"/>
</dbReference>
<accession>A0A4R2KMB9</accession>
<dbReference type="InterPro" id="IPR001279">
    <property type="entry name" value="Metallo-B-lactamas"/>
</dbReference>
<dbReference type="PANTHER" id="PTHR46233:SF3">
    <property type="entry name" value="HYDROXYACYLGLUTATHIONE HYDROLASE GLOC"/>
    <property type="match status" value="1"/>
</dbReference>
<protein>
    <submittedName>
        <fullName evidence="6">Glyoxylase-like metal-dependent hydrolase (Beta-lactamase superfamily II)</fullName>
    </submittedName>
</protein>
<dbReference type="AlphaFoldDB" id="A0A4R2KMB9"/>
<dbReference type="InterPro" id="IPR051453">
    <property type="entry name" value="MBL_Glyoxalase_II"/>
</dbReference>
<dbReference type="GO" id="GO:0016787">
    <property type="term" value="F:hydrolase activity"/>
    <property type="evidence" value="ECO:0007669"/>
    <property type="project" value="UniProtKB-KW"/>
</dbReference>
<keyword evidence="7" id="KW-1185">Reference proteome</keyword>
<keyword evidence="4" id="KW-0862">Zinc</keyword>